<evidence type="ECO:0000313" key="19">
    <source>
        <dbReference type="RefSeq" id="XP_026097051.1"/>
    </source>
</evidence>
<evidence type="ECO:0000256" key="9">
    <source>
        <dbReference type="ARBA" id="ARBA00022989"/>
    </source>
</evidence>
<dbReference type="GO" id="GO:0004888">
    <property type="term" value="F:transmembrane signaling receptor activity"/>
    <property type="evidence" value="ECO:0007669"/>
    <property type="project" value="InterPro"/>
</dbReference>
<dbReference type="GO" id="GO:0005886">
    <property type="term" value="C:plasma membrane"/>
    <property type="evidence" value="ECO:0007669"/>
    <property type="project" value="TreeGrafter"/>
</dbReference>
<dbReference type="Gene3D" id="3.40.50.10140">
    <property type="entry name" value="Toll/interleukin-1 receptor homology (TIR) domain"/>
    <property type="match status" value="1"/>
</dbReference>
<keyword evidence="11" id="KW-1015">Disulfide bond</keyword>
<keyword evidence="5 15" id="KW-0812">Transmembrane</keyword>
<dbReference type="FunFam" id="3.80.10.10:FF:000592">
    <property type="entry name" value="Toll-like receptor 5"/>
    <property type="match status" value="1"/>
</dbReference>
<reference evidence="18" key="1">
    <citation type="submission" date="2024-06" db="UniProtKB">
        <authorList>
            <consortium name="RefSeq"/>
        </authorList>
    </citation>
    <scope>NUCLEOTIDE SEQUENCE [LARGE SCALE GENOMIC DNA]</scope>
    <source>
        <strain evidence="18">Wakin</strain>
    </source>
</reference>
<feature type="signal peptide" evidence="16">
    <location>
        <begin position="1"/>
        <end position="30"/>
    </location>
</feature>
<evidence type="ECO:0000256" key="1">
    <source>
        <dbReference type="ARBA" id="ARBA00004479"/>
    </source>
</evidence>
<sequence>MAKSDLRMATSDTLSLIFLGLCISSHIVKCTSVCSVDGSVVLCTHRGLQEVPKLPTHAHYVDLSNNSIAELHETSFSHIEDLRVLIMMHQTPRLVIRNNTFRRLSNLTSLQLDYNHLLQMDTGAFNGLSNLKNLSLTHCSLDASVLSGDVLKPLVSLEMLDLRNNNIHRIQPASFFLNMRSLQVLDLSHNKVKSICEEDLVSFQGKHFTLLQLSSVTLQDMNENWLGWDKCGNPFKNMSVTELDLSGNGFNVNIAKRFFNAIRATKIQSLIFSNICSLGRSSGNNSQDPDRFTFNGLEASGIKTFDLSSSNIFSLSYSVFSFLPDLEQITLAHSQINKIEKNAFLGMRNLLQLNLSRNLLGIIDSGTFQNLEKLEVLDLSYNHIWRLGYQSFQGLPNLLILNLTGNSIKSAHTFATLPNLEKLYLGVNKFTHAFSLLNIGTNLKTLYLQFNKISSTSEFYAILENFPQIEEIVFRGNELVYCPDHEHKVLSQKIKILDLANAGLEVLWLEGTCLNIFDELHQLEALFLNSNRLQSLPKDVFKDLTSLIFLDLSSNSLKYLPNGIFPKSLQYLNLEFNSVYAVDPNLFSTLSYLSLLGNDFNCDCNLRDFQTWLNQTNITFLHPIEDVTCASPEDQYMVSVVRSSIQCEDEEDERSVENLRLVLFIFCSTLIILFTASAIIYVCRRGYIFKLYKKIIAKLVDGKQPELDPDRFLYDVYLCFSSSDIKWVERALLKKFDSQFSEQNTLRCCFEERDFIPGEDHLTNMRNAIQNSLKTICVVSEHFLKDGWCLETFNLAQCRMLVELKDILVVLVVGNIPQYKLLKYEQLRSYIETRRYLQWPDDSQDLEWFYDQLLHKIRNNTKVTQIDAKEKDKEVKNNPEAANVYADTAV</sequence>
<dbReference type="FunFam" id="3.80.10.10:FF:000306">
    <property type="entry name" value="Toll-like receptor 5"/>
    <property type="match status" value="1"/>
</dbReference>
<evidence type="ECO:0000256" key="6">
    <source>
        <dbReference type="ARBA" id="ARBA00022729"/>
    </source>
</evidence>
<dbReference type="InterPro" id="IPR017241">
    <property type="entry name" value="Toll-like_receptor"/>
</dbReference>
<keyword evidence="10 15" id="KW-0472">Membrane</keyword>
<dbReference type="FunFam" id="3.80.10.10:FF:000365">
    <property type="entry name" value="Toll-like receptor 5"/>
    <property type="match status" value="1"/>
</dbReference>
<feature type="transmembrane region" description="Helical" evidence="15">
    <location>
        <begin position="661"/>
        <end position="683"/>
    </location>
</feature>
<evidence type="ECO:0000313" key="18">
    <source>
        <dbReference type="Proteomes" id="UP000515129"/>
    </source>
</evidence>
<evidence type="ECO:0000256" key="14">
    <source>
        <dbReference type="ARBA" id="ARBA00023198"/>
    </source>
</evidence>
<keyword evidence="18" id="KW-1185">Reference proteome</keyword>
<protein>
    <submittedName>
        <fullName evidence="19">Toll-like receptor 5</fullName>
    </submittedName>
</protein>
<dbReference type="InterPro" id="IPR032675">
    <property type="entry name" value="LRR_dom_sf"/>
</dbReference>
<keyword evidence="9 15" id="KW-1133">Transmembrane helix</keyword>
<dbReference type="GO" id="GO:0002224">
    <property type="term" value="P:toll-like receptor signaling pathway"/>
    <property type="evidence" value="ECO:0007669"/>
    <property type="project" value="Ensembl"/>
</dbReference>
<comment type="subcellular location">
    <subcellularLocation>
        <location evidence="1">Membrane</location>
        <topology evidence="1">Single-pass type I membrane protein</topology>
    </subcellularLocation>
</comment>
<dbReference type="Gene3D" id="3.80.10.10">
    <property type="entry name" value="Ribonuclease Inhibitor"/>
    <property type="match status" value="3"/>
</dbReference>
<keyword evidence="7" id="KW-0677">Repeat</keyword>
<keyword evidence="8" id="KW-0391">Immunity</keyword>
<dbReference type="Pfam" id="PF01582">
    <property type="entry name" value="TIR"/>
    <property type="match status" value="1"/>
</dbReference>
<organism evidence="18 19">
    <name type="scientific">Carassius auratus</name>
    <name type="common">Goldfish</name>
    <dbReference type="NCBI Taxonomy" id="7957"/>
    <lineage>
        <taxon>Eukaryota</taxon>
        <taxon>Metazoa</taxon>
        <taxon>Chordata</taxon>
        <taxon>Craniata</taxon>
        <taxon>Vertebrata</taxon>
        <taxon>Euteleostomi</taxon>
        <taxon>Actinopterygii</taxon>
        <taxon>Neopterygii</taxon>
        <taxon>Teleostei</taxon>
        <taxon>Ostariophysi</taxon>
        <taxon>Cypriniformes</taxon>
        <taxon>Cyprinidae</taxon>
        <taxon>Cyprininae</taxon>
        <taxon>Carassius</taxon>
    </lineage>
</organism>
<gene>
    <name evidence="19" type="primary">tlr5a</name>
</gene>
<evidence type="ECO:0000256" key="5">
    <source>
        <dbReference type="ARBA" id="ARBA00022692"/>
    </source>
</evidence>
<dbReference type="InterPro" id="IPR035897">
    <property type="entry name" value="Toll_tir_struct_dom_sf"/>
</dbReference>
<dbReference type="PANTHER" id="PTHR24365:SF525">
    <property type="entry name" value="TOLL-LIKE RECEPTOR 5"/>
    <property type="match status" value="1"/>
</dbReference>
<evidence type="ECO:0000256" key="16">
    <source>
        <dbReference type="SAM" id="SignalP"/>
    </source>
</evidence>
<name>A0A6P6MLX1_CARAU</name>
<evidence type="ECO:0000256" key="2">
    <source>
        <dbReference type="ARBA" id="ARBA00009634"/>
    </source>
</evidence>
<dbReference type="SMART" id="SM00369">
    <property type="entry name" value="LRR_TYP"/>
    <property type="match status" value="13"/>
</dbReference>
<comment type="similarity">
    <text evidence="2">Belongs to the Toll-like receptor family.</text>
</comment>
<reference evidence="19" key="2">
    <citation type="submission" date="2025-08" db="UniProtKB">
        <authorList>
            <consortium name="RefSeq"/>
        </authorList>
    </citation>
    <scope>IDENTIFICATION</scope>
    <source>
        <strain evidence="19">Wakin</strain>
        <tissue evidence="19">Muscle</tissue>
    </source>
</reference>
<keyword evidence="13" id="KW-0325">Glycoprotein</keyword>
<dbReference type="PANTHER" id="PTHR24365">
    <property type="entry name" value="TOLL-LIKE RECEPTOR"/>
    <property type="match status" value="1"/>
</dbReference>
<dbReference type="Pfam" id="PF13855">
    <property type="entry name" value="LRR_8"/>
    <property type="match status" value="3"/>
</dbReference>
<dbReference type="Proteomes" id="UP000515129">
    <property type="component" value="Linkage group LG45M"/>
</dbReference>
<dbReference type="KEGG" id="caua:113068531"/>
<evidence type="ECO:0000259" key="17">
    <source>
        <dbReference type="PROSITE" id="PS50104"/>
    </source>
</evidence>
<feature type="chain" id="PRO_5028371862" evidence="16">
    <location>
        <begin position="31"/>
        <end position="890"/>
    </location>
</feature>
<dbReference type="RefSeq" id="XP_026097051.1">
    <property type="nucleotide sequence ID" value="XM_026241266.1"/>
</dbReference>
<keyword evidence="12" id="KW-0675">Receptor</keyword>
<evidence type="ECO:0000256" key="4">
    <source>
        <dbReference type="ARBA" id="ARBA00022614"/>
    </source>
</evidence>
<dbReference type="SMART" id="SM00082">
    <property type="entry name" value="LRRCT"/>
    <property type="match status" value="1"/>
</dbReference>
<dbReference type="InterPro" id="IPR001611">
    <property type="entry name" value="Leu-rich_rpt"/>
</dbReference>
<dbReference type="SMART" id="SM00365">
    <property type="entry name" value="LRR_SD22"/>
    <property type="match status" value="6"/>
</dbReference>
<evidence type="ECO:0000256" key="12">
    <source>
        <dbReference type="ARBA" id="ARBA00023170"/>
    </source>
</evidence>
<dbReference type="PIRSF" id="PIRSF037595">
    <property type="entry name" value="Toll-like_receptor"/>
    <property type="match status" value="1"/>
</dbReference>
<dbReference type="SUPFAM" id="SSF52200">
    <property type="entry name" value="Toll/Interleukin receptor TIR domain"/>
    <property type="match status" value="1"/>
</dbReference>
<dbReference type="InterPro" id="IPR003591">
    <property type="entry name" value="Leu-rich_rpt_typical-subtyp"/>
</dbReference>
<evidence type="ECO:0000256" key="13">
    <source>
        <dbReference type="ARBA" id="ARBA00023180"/>
    </source>
</evidence>
<dbReference type="InterPro" id="IPR000157">
    <property type="entry name" value="TIR_dom"/>
</dbReference>
<dbReference type="GO" id="GO:0006954">
    <property type="term" value="P:inflammatory response"/>
    <property type="evidence" value="ECO:0007669"/>
    <property type="project" value="UniProtKB-KW"/>
</dbReference>
<dbReference type="AlphaFoldDB" id="A0A6P6MLX1"/>
<dbReference type="PROSITE" id="PS50104">
    <property type="entry name" value="TIR"/>
    <property type="match status" value="1"/>
</dbReference>
<evidence type="ECO:0000256" key="10">
    <source>
        <dbReference type="ARBA" id="ARBA00023136"/>
    </source>
</evidence>
<dbReference type="PRINTS" id="PR00019">
    <property type="entry name" value="LEURICHRPT"/>
</dbReference>
<evidence type="ECO:0000256" key="15">
    <source>
        <dbReference type="SAM" id="Phobius"/>
    </source>
</evidence>
<keyword evidence="14" id="KW-0395">Inflammatory response</keyword>
<dbReference type="GO" id="GO:0045087">
    <property type="term" value="P:innate immune response"/>
    <property type="evidence" value="ECO:0007669"/>
    <property type="project" value="UniProtKB-KW"/>
</dbReference>
<keyword evidence="3" id="KW-0399">Innate immunity</keyword>
<accession>A0A6P6MLX1</accession>
<dbReference type="CTD" id="403138"/>
<evidence type="ECO:0000256" key="3">
    <source>
        <dbReference type="ARBA" id="ARBA00022588"/>
    </source>
</evidence>
<evidence type="ECO:0000256" key="11">
    <source>
        <dbReference type="ARBA" id="ARBA00023157"/>
    </source>
</evidence>
<evidence type="ECO:0000256" key="7">
    <source>
        <dbReference type="ARBA" id="ARBA00022737"/>
    </source>
</evidence>
<dbReference type="InterPro" id="IPR000483">
    <property type="entry name" value="Cys-rich_flank_reg_C"/>
</dbReference>
<dbReference type="OrthoDB" id="6160824at2759"/>
<dbReference type="SMART" id="SM00255">
    <property type="entry name" value="TIR"/>
    <property type="match status" value="1"/>
</dbReference>
<keyword evidence="6 16" id="KW-0732">Signal</keyword>
<evidence type="ECO:0000256" key="8">
    <source>
        <dbReference type="ARBA" id="ARBA00022859"/>
    </source>
</evidence>
<feature type="domain" description="TIR" evidence="17">
    <location>
        <begin position="712"/>
        <end position="857"/>
    </location>
</feature>
<dbReference type="FunFam" id="3.40.50.10140:FF:000030">
    <property type="entry name" value="Toll-like receptor 5b"/>
    <property type="match status" value="1"/>
</dbReference>
<dbReference type="SUPFAM" id="SSF52058">
    <property type="entry name" value="L domain-like"/>
    <property type="match status" value="2"/>
</dbReference>
<dbReference type="PROSITE" id="PS51450">
    <property type="entry name" value="LRR"/>
    <property type="match status" value="4"/>
</dbReference>
<keyword evidence="4" id="KW-0433">Leucine-rich repeat</keyword>
<proteinExistence type="inferred from homology"/>